<gene>
    <name evidence="6" type="ORF">CDEST_01416</name>
</gene>
<comment type="catalytic activity">
    <reaction evidence="3">
        <text>an aldehyde + NAD(+) + H2O = a carboxylate + NADH + 2 H(+)</text>
        <dbReference type="Rhea" id="RHEA:16185"/>
        <dbReference type="ChEBI" id="CHEBI:15377"/>
        <dbReference type="ChEBI" id="CHEBI:15378"/>
        <dbReference type="ChEBI" id="CHEBI:17478"/>
        <dbReference type="ChEBI" id="CHEBI:29067"/>
        <dbReference type="ChEBI" id="CHEBI:57540"/>
        <dbReference type="ChEBI" id="CHEBI:57945"/>
        <dbReference type="EC" id="1.2.1.3"/>
    </reaction>
</comment>
<dbReference type="EC" id="1.2.1.3" evidence="2"/>
<protein>
    <recommendedName>
        <fullName evidence="2">aldehyde dehydrogenase (NAD(+))</fullName>
        <ecNumber evidence="2">1.2.1.3</ecNumber>
    </recommendedName>
</protein>
<evidence type="ECO:0000256" key="1">
    <source>
        <dbReference type="ARBA" id="ARBA00009986"/>
    </source>
</evidence>
<evidence type="ECO:0000256" key="2">
    <source>
        <dbReference type="ARBA" id="ARBA00024226"/>
    </source>
</evidence>
<dbReference type="KEGG" id="cdet:87937919"/>
<dbReference type="GO" id="GO:0004029">
    <property type="term" value="F:aldehyde dehydrogenase (NAD+) activity"/>
    <property type="evidence" value="ECO:0007669"/>
    <property type="project" value="UniProtKB-EC"/>
</dbReference>
<dbReference type="Gene3D" id="3.40.605.10">
    <property type="entry name" value="Aldehyde Dehydrogenase, Chain A, domain 1"/>
    <property type="match status" value="1"/>
</dbReference>
<dbReference type="InterPro" id="IPR016161">
    <property type="entry name" value="Ald_DH/histidinol_DH"/>
</dbReference>
<evidence type="ECO:0000313" key="6">
    <source>
        <dbReference type="EMBL" id="WQF76402.1"/>
    </source>
</evidence>
<evidence type="ECO:0000256" key="3">
    <source>
        <dbReference type="ARBA" id="ARBA00049194"/>
    </source>
</evidence>
<feature type="domain" description="Aldehyde dehydrogenase" evidence="5">
    <location>
        <begin position="1"/>
        <end position="131"/>
    </location>
</feature>
<keyword evidence="7" id="KW-1185">Reference proteome</keyword>
<name>A0AAX4HZ89_9PEZI</name>
<dbReference type="SUPFAM" id="SSF53720">
    <property type="entry name" value="ALDH-like"/>
    <property type="match status" value="1"/>
</dbReference>
<evidence type="ECO:0000313" key="7">
    <source>
        <dbReference type="Proteomes" id="UP001322277"/>
    </source>
</evidence>
<evidence type="ECO:0000256" key="4">
    <source>
        <dbReference type="SAM" id="MobiDB-lite"/>
    </source>
</evidence>
<dbReference type="InterPro" id="IPR015590">
    <property type="entry name" value="Aldehyde_DH_dom"/>
</dbReference>
<dbReference type="PANTHER" id="PTHR11699">
    <property type="entry name" value="ALDEHYDE DEHYDROGENASE-RELATED"/>
    <property type="match status" value="1"/>
</dbReference>
<comment type="similarity">
    <text evidence="1">Belongs to the aldehyde dehydrogenase family.</text>
</comment>
<dbReference type="GeneID" id="87937919"/>
<feature type="region of interest" description="Disordered" evidence="4">
    <location>
        <begin position="152"/>
        <end position="196"/>
    </location>
</feature>
<accession>A0AAX4HZ89</accession>
<dbReference type="RefSeq" id="XP_062773626.1">
    <property type="nucleotide sequence ID" value="XM_062917575.1"/>
</dbReference>
<organism evidence="6 7">
    <name type="scientific">Colletotrichum destructivum</name>
    <dbReference type="NCBI Taxonomy" id="34406"/>
    <lineage>
        <taxon>Eukaryota</taxon>
        <taxon>Fungi</taxon>
        <taxon>Dikarya</taxon>
        <taxon>Ascomycota</taxon>
        <taxon>Pezizomycotina</taxon>
        <taxon>Sordariomycetes</taxon>
        <taxon>Hypocreomycetidae</taxon>
        <taxon>Glomerellales</taxon>
        <taxon>Glomerellaceae</taxon>
        <taxon>Colletotrichum</taxon>
        <taxon>Colletotrichum destructivum species complex</taxon>
    </lineage>
</organism>
<dbReference type="Pfam" id="PF00171">
    <property type="entry name" value="Aldedh"/>
    <property type="match status" value="1"/>
</dbReference>
<dbReference type="AlphaFoldDB" id="A0AAX4HZ89"/>
<dbReference type="Proteomes" id="UP001322277">
    <property type="component" value="Chromosome 1"/>
</dbReference>
<evidence type="ECO:0000259" key="5">
    <source>
        <dbReference type="Pfam" id="PF00171"/>
    </source>
</evidence>
<dbReference type="InterPro" id="IPR016162">
    <property type="entry name" value="Ald_DH_N"/>
</dbReference>
<reference evidence="7" key="1">
    <citation type="journal article" date="2023" name="bioRxiv">
        <title>Complete genome of the Medicago anthracnose fungus, Colletotrichum destructivum, reveals a mini-chromosome-like region within a core chromosome.</title>
        <authorList>
            <person name="Lapalu N."/>
            <person name="Simon A."/>
            <person name="Lu A."/>
            <person name="Plaumann P.-L."/>
            <person name="Amselem J."/>
            <person name="Pigne S."/>
            <person name="Auger A."/>
            <person name="Koch C."/>
            <person name="Dallery J.-F."/>
            <person name="O'Connell R.J."/>
        </authorList>
    </citation>
    <scope>NUCLEOTIDE SEQUENCE [LARGE SCALE GENOMIC DNA]</scope>
    <source>
        <strain evidence="7">CBS 520.97</strain>
    </source>
</reference>
<proteinExistence type="inferred from homology"/>
<dbReference type="EMBL" id="CP137305">
    <property type="protein sequence ID" value="WQF76402.1"/>
    <property type="molecule type" value="Genomic_DNA"/>
</dbReference>
<sequence>MSAWKLGPALGFGNTVVRKLAEQTPLSMLYLAWLNKEAGFPPGVINIISGYGREAGAALAGHPGVDKLALTGSTAMSREVMGLAAGTLKTVTARDGRQVAPLIVLDNADLDRAVRCSRESTREHHEQTGVAHPRPRGCVRAVLREVHRRRSAVPGRGGGVGDGQRTRLTGWALPSSPGTWRGRTASRGRSRPAWCR</sequence>